<evidence type="ECO:0000256" key="1">
    <source>
        <dbReference type="ARBA" id="ARBA00023015"/>
    </source>
</evidence>
<dbReference type="InterPro" id="IPR018062">
    <property type="entry name" value="HTH_AraC-typ_CS"/>
</dbReference>
<evidence type="ECO:0000259" key="4">
    <source>
        <dbReference type="PROSITE" id="PS01124"/>
    </source>
</evidence>
<name>A0A4Q5LZ17_9BACT</name>
<dbReference type="Gene3D" id="1.10.10.60">
    <property type="entry name" value="Homeodomain-like"/>
    <property type="match status" value="2"/>
</dbReference>
<dbReference type="Pfam" id="PF12833">
    <property type="entry name" value="HTH_18"/>
    <property type="match status" value="1"/>
</dbReference>
<keyword evidence="3" id="KW-0804">Transcription</keyword>
<comment type="caution">
    <text evidence="5">The sequence shown here is derived from an EMBL/GenBank/DDBJ whole genome shotgun (WGS) entry which is preliminary data.</text>
</comment>
<dbReference type="EMBL" id="SEWF01000018">
    <property type="protein sequence ID" value="RYU95084.1"/>
    <property type="molecule type" value="Genomic_DNA"/>
</dbReference>
<proteinExistence type="predicted"/>
<dbReference type="GO" id="GO:0043565">
    <property type="term" value="F:sequence-specific DNA binding"/>
    <property type="evidence" value="ECO:0007669"/>
    <property type="project" value="InterPro"/>
</dbReference>
<dbReference type="SMART" id="SM00342">
    <property type="entry name" value="HTH_ARAC"/>
    <property type="match status" value="1"/>
</dbReference>
<reference evidence="5 6" key="1">
    <citation type="submission" date="2019-02" db="EMBL/GenBank/DDBJ databases">
        <title>Bacterial novel species Emticicia sp. 17J42-9 isolated from soil.</title>
        <authorList>
            <person name="Jung H.-Y."/>
        </authorList>
    </citation>
    <scope>NUCLEOTIDE SEQUENCE [LARGE SCALE GENOMIC DNA]</scope>
    <source>
        <strain evidence="5 6">17J42-9</strain>
    </source>
</reference>
<evidence type="ECO:0000313" key="6">
    <source>
        <dbReference type="Proteomes" id="UP000293162"/>
    </source>
</evidence>
<dbReference type="InterPro" id="IPR009057">
    <property type="entry name" value="Homeodomain-like_sf"/>
</dbReference>
<protein>
    <submittedName>
        <fullName evidence="5">AraC family transcriptional regulator</fullName>
    </submittedName>
</protein>
<dbReference type="InterPro" id="IPR018060">
    <property type="entry name" value="HTH_AraC"/>
</dbReference>
<evidence type="ECO:0000313" key="5">
    <source>
        <dbReference type="EMBL" id="RYU95084.1"/>
    </source>
</evidence>
<dbReference type="Proteomes" id="UP000293162">
    <property type="component" value="Unassembled WGS sequence"/>
</dbReference>
<dbReference type="SUPFAM" id="SSF46689">
    <property type="entry name" value="Homeodomain-like"/>
    <property type="match status" value="2"/>
</dbReference>
<keyword evidence="2" id="KW-0238">DNA-binding</keyword>
<dbReference type="PANTHER" id="PTHR43280:SF2">
    <property type="entry name" value="HTH-TYPE TRANSCRIPTIONAL REGULATOR EXSA"/>
    <property type="match status" value="1"/>
</dbReference>
<keyword evidence="1" id="KW-0805">Transcription regulation</keyword>
<dbReference type="PROSITE" id="PS01124">
    <property type="entry name" value="HTH_ARAC_FAMILY_2"/>
    <property type="match status" value="1"/>
</dbReference>
<dbReference type="OrthoDB" id="792101at2"/>
<accession>A0A4Q5LZ17</accession>
<gene>
    <name evidence="5" type="ORF">EWM59_13620</name>
</gene>
<keyword evidence="6" id="KW-1185">Reference proteome</keyword>
<dbReference type="RefSeq" id="WP_130021530.1">
    <property type="nucleotide sequence ID" value="NZ_SEWF01000018.1"/>
</dbReference>
<dbReference type="PANTHER" id="PTHR43280">
    <property type="entry name" value="ARAC-FAMILY TRANSCRIPTIONAL REGULATOR"/>
    <property type="match status" value="1"/>
</dbReference>
<dbReference type="AlphaFoldDB" id="A0A4Q5LZ17"/>
<dbReference type="GO" id="GO:0003700">
    <property type="term" value="F:DNA-binding transcription factor activity"/>
    <property type="evidence" value="ECO:0007669"/>
    <property type="project" value="InterPro"/>
</dbReference>
<dbReference type="PROSITE" id="PS00041">
    <property type="entry name" value="HTH_ARAC_FAMILY_1"/>
    <property type="match status" value="1"/>
</dbReference>
<evidence type="ECO:0000256" key="2">
    <source>
        <dbReference type="ARBA" id="ARBA00023125"/>
    </source>
</evidence>
<sequence>MKLHFEEFTPDSDSSFRLIINPRLNDVFYWHFHPEFELVYIEGANGTRHVGEHISRFEGSDLVFIGSYIPHLNFDYGVKTECEKVVVQIRQDFLGNAFANIPELSAVYQLFEQAKHGIAFGSNTKLLLKKRLKNLKNLGHFEQFLEILSIFQVLAQSNEMILLHPKPVENQHNKKEQERLKRIYHFIDLRYKEKIEIEEVAALTNLNKSAFCRYFKKITRLTFVEFLNYYRINQAQKLLLLDKNVTEACFGCGFESLSYFNRTFRKVTGENPLSFKKKFLSEK</sequence>
<evidence type="ECO:0000256" key="3">
    <source>
        <dbReference type="ARBA" id="ARBA00023163"/>
    </source>
</evidence>
<feature type="domain" description="HTH araC/xylS-type" evidence="4">
    <location>
        <begin position="181"/>
        <end position="278"/>
    </location>
</feature>
<organism evidence="5 6">
    <name type="scientific">Emticicia agri</name>
    <dbReference type="NCBI Taxonomy" id="2492393"/>
    <lineage>
        <taxon>Bacteria</taxon>
        <taxon>Pseudomonadati</taxon>
        <taxon>Bacteroidota</taxon>
        <taxon>Cytophagia</taxon>
        <taxon>Cytophagales</taxon>
        <taxon>Leadbetterellaceae</taxon>
        <taxon>Emticicia</taxon>
    </lineage>
</organism>